<proteinExistence type="predicted"/>
<dbReference type="EMBL" id="WHPN01000245">
    <property type="protein sequence ID" value="KAF4409161.1"/>
    <property type="molecule type" value="Genomic_DNA"/>
</dbReference>
<gene>
    <name evidence="3" type="ORF">GCU69_10310</name>
</gene>
<sequence>MTIANATHLDLAVTRLVPLAKELDENKVTPGVLGFIVFALIGGAVWLLMKNMNKQFTKIDFEEQPAAAGAGERVAKETPEATASRASGPAQRD</sequence>
<feature type="transmembrane region" description="Helical" evidence="2">
    <location>
        <begin position="28"/>
        <end position="49"/>
    </location>
</feature>
<dbReference type="Proteomes" id="UP000621266">
    <property type="component" value="Unassembled WGS sequence"/>
</dbReference>
<keyword evidence="2" id="KW-0472">Membrane</keyword>
<evidence type="ECO:0000313" key="3">
    <source>
        <dbReference type="EMBL" id="KAF4409161.1"/>
    </source>
</evidence>
<organism evidence="3 4">
    <name type="scientific">Streptomyces lycii</name>
    <dbReference type="NCBI Taxonomy" id="2654337"/>
    <lineage>
        <taxon>Bacteria</taxon>
        <taxon>Bacillati</taxon>
        <taxon>Actinomycetota</taxon>
        <taxon>Actinomycetes</taxon>
        <taxon>Kitasatosporales</taxon>
        <taxon>Streptomycetaceae</taxon>
        <taxon>Streptomyces</taxon>
    </lineage>
</organism>
<reference evidence="3 4" key="1">
    <citation type="submission" date="2019-10" db="EMBL/GenBank/DDBJ databases">
        <title>Streptomyces tenebrisbrunneis sp.nov., an endogenous actinomycete isolated from of Lycium ruthenicum.</title>
        <authorList>
            <person name="Ma L."/>
        </authorList>
    </citation>
    <scope>NUCLEOTIDE SEQUENCE [LARGE SCALE GENOMIC DNA]</scope>
    <source>
        <strain evidence="3 4">TRM 66187</strain>
    </source>
</reference>
<accession>A0ABQ7FN08</accession>
<protein>
    <submittedName>
        <fullName evidence="3">Uncharacterized protein</fullName>
    </submittedName>
</protein>
<name>A0ABQ7FN08_9ACTN</name>
<keyword evidence="2" id="KW-1133">Transmembrane helix</keyword>
<comment type="caution">
    <text evidence="3">The sequence shown here is derived from an EMBL/GenBank/DDBJ whole genome shotgun (WGS) entry which is preliminary data.</text>
</comment>
<dbReference type="RefSeq" id="WP_098753716.1">
    <property type="nucleotide sequence ID" value="NZ_WHPN01000245.1"/>
</dbReference>
<keyword evidence="4" id="KW-1185">Reference proteome</keyword>
<evidence type="ECO:0000256" key="1">
    <source>
        <dbReference type="SAM" id="MobiDB-lite"/>
    </source>
</evidence>
<feature type="region of interest" description="Disordered" evidence="1">
    <location>
        <begin position="67"/>
        <end position="93"/>
    </location>
</feature>
<keyword evidence="2" id="KW-0812">Transmembrane</keyword>
<evidence type="ECO:0000256" key="2">
    <source>
        <dbReference type="SAM" id="Phobius"/>
    </source>
</evidence>
<evidence type="ECO:0000313" key="4">
    <source>
        <dbReference type="Proteomes" id="UP000621266"/>
    </source>
</evidence>